<name>A0A6C0LJC1_9ZZZZ</name>
<organism evidence="2">
    <name type="scientific">viral metagenome</name>
    <dbReference type="NCBI Taxonomy" id="1070528"/>
    <lineage>
        <taxon>unclassified sequences</taxon>
        <taxon>metagenomes</taxon>
        <taxon>organismal metagenomes</taxon>
    </lineage>
</organism>
<dbReference type="EMBL" id="MN740503">
    <property type="protein sequence ID" value="QHU30095.1"/>
    <property type="molecule type" value="Genomic_DNA"/>
</dbReference>
<evidence type="ECO:0000256" key="1">
    <source>
        <dbReference type="ARBA" id="ARBA00022801"/>
    </source>
</evidence>
<reference evidence="2" key="1">
    <citation type="journal article" date="2020" name="Nature">
        <title>Giant virus diversity and host interactions through global metagenomics.</title>
        <authorList>
            <person name="Schulz F."/>
            <person name="Roux S."/>
            <person name="Paez-Espino D."/>
            <person name="Jungbluth S."/>
            <person name="Walsh D.A."/>
            <person name="Denef V.J."/>
            <person name="McMahon K.D."/>
            <person name="Konstantinidis K.T."/>
            <person name="Eloe-Fadrosh E.A."/>
            <person name="Kyrpides N.C."/>
            <person name="Woyke T."/>
        </authorList>
    </citation>
    <scope>NUCLEOTIDE SEQUENCE</scope>
    <source>
        <strain evidence="2">GVMAG-M-3300027833-11</strain>
    </source>
</reference>
<dbReference type="InterPro" id="IPR036397">
    <property type="entry name" value="RNaseH_sf"/>
</dbReference>
<dbReference type="GO" id="GO:0006310">
    <property type="term" value="P:DNA recombination"/>
    <property type="evidence" value="ECO:0007669"/>
    <property type="project" value="InterPro"/>
</dbReference>
<dbReference type="InterPro" id="IPR012337">
    <property type="entry name" value="RNaseH-like_sf"/>
</dbReference>
<dbReference type="GO" id="GO:0000287">
    <property type="term" value="F:magnesium ion binding"/>
    <property type="evidence" value="ECO:0007669"/>
    <property type="project" value="InterPro"/>
</dbReference>
<protein>
    <submittedName>
        <fullName evidence="2">Uncharacterized protein</fullName>
    </submittedName>
</protein>
<dbReference type="GO" id="GO:0000400">
    <property type="term" value="F:four-way junction DNA binding"/>
    <property type="evidence" value="ECO:0007669"/>
    <property type="project" value="InterPro"/>
</dbReference>
<accession>A0A6C0LJC1</accession>
<dbReference type="SUPFAM" id="SSF53098">
    <property type="entry name" value="Ribonuclease H-like"/>
    <property type="match status" value="1"/>
</dbReference>
<dbReference type="Gene3D" id="3.30.420.10">
    <property type="entry name" value="Ribonuclease H-like superfamily/Ribonuclease H"/>
    <property type="match status" value="1"/>
</dbReference>
<dbReference type="AlphaFoldDB" id="A0A6C0LJC1"/>
<keyword evidence="1" id="KW-0378">Hydrolase</keyword>
<dbReference type="Pfam" id="PF04848">
    <property type="entry name" value="Pox_A22"/>
    <property type="match status" value="1"/>
</dbReference>
<proteinExistence type="predicted"/>
<dbReference type="GO" id="GO:0006281">
    <property type="term" value="P:DNA repair"/>
    <property type="evidence" value="ECO:0007669"/>
    <property type="project" value="InterPro"/>
</dbReference>
<dbReference type="GO" id="GO:0016788">
    <property type="term" value="F:hydrolase activity, acting on ester bonds"/>
    <property type="evidence" value="ECO:0007669"/>
    <property type="project" value="InterPro"/>
</dbReference>
<sequence length="262" mass="29652">MIISIDVGIKNLSYCVLCKDTEGIIKWDVLDLSTDTEKPKCCQAMKKKTCGKNASFTHGGNNFYCGTHAKICGVDIAPEIYYKVKKSKRVAKKWIVELRSHFSLENTSEDHLVEHTYLNCITKLDKAVSASNIDLIDIGKAISKRLPNEINIGEIDTVLIENQISPIANRMKCIQGMITQFFIEKGVNDIHFISSSNKLKHFDVPKKSYKERKSSGIAVMLDLLKTEQINSWNTMFASHKKKDDLADSYLQGLWFIRHSSSN</sequence>
<dbReference type="InterPro" id="IPR006932">
    <property type="entry name" value="HJ-resolvase_A22"/>
</dbReference>
<evidence type="ECO:0000313" key="2">
    <source>
        <dbReference type="EMBL" id="QHU30095.1"/>
    </source>
</evidence>